<accession>A0A2G5B8Q0</accession>
<dbReference type="EMBL" id="KZ303507">
    <property type="protein sequence ID" value="PIA15389.1"/>
    <property type="molecule type" value="Genomic_DNA"/>
</dbReference>
<dbReference type="PANTHER" id="PTHR43690">
    <property type="entry name" value="NARDILYSIN"/>
    <property type="match status" value="1"/>
</dbReference>
<gene>
    <name evidence="3" type="ORF">COEREDRAFT_87811</name>
</gene>
<dbReference type="AlphaFoldDB" id="A0A2G5B8Q0"/>
<dbReference type="InterPro" id="IPR007863">
    <property type="entry name" value="Peptidase_M16_C"/>
</dbReference>
<organism evidence="3 4">
    <name type="scientific">Coemansia reversa (strain ATCC 12441 / NRRL 1564)</name>
    <dbReference type="NCBI Taxonomy" id="763665"/>
    <lineage>
        <taxon>Eukaryota</taxon>
        <taxon>Fungi</taxon>
        <taxon>Fungi incertae sedis</taxon>
        <taxon>Zoopagomycota</taxon>
        <taxon>Kickxellomycotina</taxon>
        <taxon>Kickxellomycetes</taxon>
        <taxon>Kickxellales</taxon>
        <taxon>Kickxellaceae</taxon>
        <taxon>Coemansia</taxon>
    </lineage>
</organism>
<dbReference type="STRING" id="763665.A0A2G5B8Q0"/>
<dbReference type="Proteomes" id="UP000242474">
    <property type="component" value="Unassembled WGS sequence"/>
</dbReference>
<dbReference type="InterPro" id="IPR011249">
    <property type="entry name" value="Metalloenz_LuxS/M16"/>
</dbReference>
<keyword evidence="4" id="KW-1185">Reference proteome</keyword>
<reference evidence="3 4" key="1">
    <citation type="journal article" date="2015" name="Genome Biol. Evol.">
        <title>Phylogenomic analyses indicate that early fungi evolved digesting cell walls of algal ancestors of land plants.</title>
        <authorList>
            <person name="Chang Y."/>
            <person name="Wang S."/>
            <person name="Sekimoto S."/>
            <person name="Aerts A.L."/>
            <person name="Choi C."/>
            <person name="Clum A."/>
            <person name="LaButti K.M."/>
            <person name="Lindquist E.A."/>
            <person name="Yee Ngan C."/>
            <person name="Ohm R.A."/>
            <person name="Salamov A.A."/>
            <person name="Grigoriev I.V."/>
            <person name="Spatafora J.W."/>
            <person name="Berbee M.L."/>
        </authorList>
    </citation>
    <scope>NUCLEOTIDE SEQUENCE [LARGE SCALE GENOMIC DNA]</scope>
    <source>
        <strain evidence="3 4">NRRL 1564</strain>
    </source>
</reference>
<dbReference type="OrthoDB" id="952271at2759"/>
<evidence type="ECO:0000313" key="3">
    <source>
        <dbReference type="EMBL" id="PIA15389.1"/>
    </source>
</evidence>
<dbReference type="SUPFAM" id="SSF63411">
    <property type="entry name" value="LuxS/MPP-like metallohydrolase"/>
    <property type="match status" value="2"/>
</dbReference>
<dbReference type="Pfam" id="PF05193">
    <property type="entry name" value="Peptidase_M16_C"/>
    <property type="match status" value="1"/>
</dbReference>
<proteinExistence type="predicted"/>
<sequence length="283" mass="32044">MNPFDVNQLADWETGFEPRITSKLCTPYKEYMGPLEKSAKDKCQYRLLRLPNNMAVISLTVGVGSYANPNDALSLAHLLKHVLLKSQLMSESSQLSGLINSLSNPNHPHSRFSVGNKKTLGNYSPKKLCKRVTEFYNRYYSADIMKLVISGSYSLDELTEMAVNHPLTKNELGKVIHFETLSNINEICLIFPLPYIRAHNRSRLTEYIRWPLNHEGPGSLTQYLRLKGLATYAVAVISSYEGYSLLNLSISVTPKGLKQYDQVVSTIFTYLRMLSESGPQEWI</sequence>
<dbReference type="PANTHER" id="PTHR43690:SF18">
    <property type="entry name" value="INSULIN-DEGRADING ENZYME-RELATED"/>
    <property type="match status" value="1"/>
</dbReference>
<name>A0A2G5B8Q0_COERN</name>
<dbReference type="GO" id="GO:0046872">
    <property type="term" value="F:metal ion binding"/>
    <property type="evidence" value="ECO:0007669"/>
    <property type="project" value="UniProtKB-KW"/>
</dbReference>
<dbReference type="InterPro" id="IPR050626">
    <property type="entry name" value="Peptidase_M16"/>
</dbReference>
<keyword evidence="1" id="KW-0479">Metal-binding</keyword>
<dbReference type="Gene3D" id="3.30.830.10">
    <property type="entry name" value="Metalloenzyme, LuxS/M16 peptidase-like"/>
    <property type="match status" value="3"/>
</dbReference>
<feature type="domain" description="Peptidase M16 C-terminal" evidence="2">
    <location>
        <begin position="131"/>
        <end position="282"/>
    </location>
</feature>
<evidence type="ECO:0000313" key="4">
    <source>
        <dbReference type="Proteomes" id="UP000242474"/>
    </source>
</evidence>
<protein>
    <recommendedName>
        <fullName evidence="2">Peptidase M16 C-terminal domain-containing protein</fullName>
    </recommendedName>
</protein>
<evidence type="ECO:0000256" key="1">
    <source>
        <dbReference type="ARBA" id="ARBA00022723"/>
    </source>
</evidence>
<evidence type="ECO:0000259" key="2">
    <source>
        <dbReference type="Pfam" id="PF05193"/>
    </source>
</evidence>